<keyword evidence="2" id="KW-1185">Reference proteome</keyword>
<evidence type="ECO:0000313" key="1">
    <source>
        <dbReference type="EMBL" id="KAK0403864.1"/>
    </source>
</evidence>
<protein>
    <submittedName>
        <fullName evidence="1">Uncharacterized protein</fullName>
    </submittedName>
</protein>
<dbReference type="AlphaFoldDB" id="A0AA39LNV1"/>
<evidence type="ECO:0000313" key="2">
    <source>
        <dbReference type="Proteomes" id="UP001175271"/>
    </source>
</evidence>
<gene>
    <name evidence="1" type="ORF">QR680_017165</name>
</gene>
<reference evidence="1" key="1">
    <citation type="submission" date="2023-06" db="EMBL/GenBank/DDBJ databases">
        <title>Genomic analysis of the entomopathogenic nematode Steinernema hermaphroditum.</title>
        <authorList>
            <person name="Schwarz E.M."/>
            <person name="Heppert J.K."/>
            <person name="Baniya A."/>
            <person name="Schwartz H.T."/>
            <person name="Tan C.-H."/>
            <person name="Antoshechkin I."/>
            <person name="Sternberg P.W."/>
            <person name="Goodrich-Blair H."/>
            <person name="Dillman A.R."/>
        </authorList>
    </citation>
    <scope>NUCLEOTIDE SEQUENCE</scope>
    <source>
        <strain evidence="1">PS9179</strain>
        <tissue evidence="1">Whole animal</tissue>
    </source>
</reference>
<name>A0AA39LNV1_9BILA</name>
<dbReference type="EMBL" id="JAUCMV010000004">
    <property type="protein sequence ID" value="KAK0403864.1"/>
    <property type="molecule type" value="Genomic_DNA"/>
</dbReference>
<sequence length="260" mass="29699">MLPDAMPPRRVSGAQPLKLQRRLSDPVRIRSNPADFLRAWNVAEEEPSSGVFSIFESEFDRSLGSIRIQMGDESAFSPRDVPKDYGKAVCLSTRSRKARRRHSLHLANSLPDTADPLRQKLVEQFGLFDPVFILKRCSSEVHLDSERLSLRIPPSNALVDKRVSFGADTLAEQIRTFQKRMQQSPKSSGPRPILVRSQKTTEFPLQHMDYNTFKAWRRGSRMSLDVRGAESRPSDDRRSDGKSPLLNVFKLVVYNCFRKK</sequence>
<comment type="caution">
    <text evidence="1">The sequence shown here is derived from an EMBL/GenBank/DDBJ whole genome shotgun (WGS) entry which is preliminary data.</text>
</comment>
<organism evidence="1 2">
    <name type="scientific">Steinernema hermaphroditum</name>
    <dbReference type="NCBI Taxonomy" id="289476"/>
    <lineage>
        <taxon>Eukaryota</taxon>
        <taxon>Metazoa</taxon>
        <taxon>Ecdysozoa</taxon>
        <taxon>Nematoda</taxon>
        <taxon>Chromadorea</taxon>
        <taxon>Rhabditida</taxon>
        <taxon>Tylenchina</taxon>
        <taxon>Panagrolaimomorpha</taxon>
        <taxon>Strongyloidoidea</taxon>
        <taxon>Steinernematidae</taxon>
        <taxon>Steinernema</taxon>
    </lineage>
</organism>
<dbReference type="Proteomes" id="UP001175271">
    <property type="component" value="Unassembled WGS sequence"/>
</dbReference>
<proteinExistence type="predicted"/>
<accession>A0AA39LNV1</accession>